<dbReference type="Proteomes" id="UP000017938">
    <property type="component" value="Unassembled WGS sequence"/>
</dbReference>
<gene>
    <name evidence="1" type="ORF">BN580_01586</name>
</gene>
<proteinExistence type="predicted"/>
<reference evidence="1" key="1">
    <citation type="submission" date="2012-11" db="EMBL/GenBank/DDBJ databases">
        <title>Dependencies among metagenomic species, viruses, plasmids and units of genetic variation.</title>
        <authorList>
            <person name="Nielsen H.B."/>
            <person name="Almeida M."/>
            <person name="Juncker A.S."/>
            <person name="Rasmussen S."/>
            <person name="Li J."/>
            <person name="Sunagawa S."/>
            <person name="Plichta D."/>
            <person name="Gautier L."/>
            <person name="Le Chatelier E."/>
            <person name="Peletier E."/>
            <person name="Bonde I."/>
            <person name="Nielsen T."/>
            <person name="Manichanh C."/>
            <person name="Arumugam M."/>
            <person name="Batto J."/>
            <person name="Santos M.B.Q.D."/>
            <person name="Blom N."/>
            <person name="Borruel N."/>
            <person name="Burgdorf K.S."/>
            <person name="Boumezbeur F."/>
            <person name="Casellas F."/>
            <person name="Dore J."/>
            <person name="Guarner F."/>
            <person name="Hansen T."/>
            <person name="Hildebrand F."/>
            <person name="Kaas R.S."/>
            <person name="Kennedy S."/>
            <person name="Kristiansen K."/>
            <person name="Kultima J.R."/>
            <person name="Leonard P."/>
            <person name="Levenez F."/>
            <person name="Lund O."/>
            <person name="Moumen B."/>
            <person name="Le Paslier D."/>
            <person name="Pons N."/>
            <person name="Pedersen O."/>
            <person name="Prifti E."/>
            <person name="Qin J."/>
            <person name="Raes J."/>
            <person name="Tap J."/>
            <person name="Tims S."/>
            <person name="Ussery D.W."/>
            <person name="Yamada T."/>
            <person name="MetaHit consortium"/>
            <person name="Renault P."/>
            <person name="Sicheritz-Ponten T."/>
            <person name="Bork P."/>
            <person name="Wang J."/>
            <person name="Brunak S."/>
            <person name="Ehrlich S.D."/>
        </authorList>
    </citation>
    <scope>NUCLEOTIDE SEQUENCE [LARGE SCALE GENOMIC DNA]</scope>
</reference>
<evidence type="ECO:0000313" key="1">
    <source>
        <dbReference type="EMBL" id="CDC74691.1"/>
    </source>
</evidence>
<evidence type="ECO:0000313" key="2">
    <source>
        <dbReference type="Proteomes" id="UP000017938"/>
    </source>
</evidence>
<protein>
    <submittedName>
        <fullName evidence="1">Uncharacterized protein</fullName>
    </submittedName>
</protein>
<dbReference type="AlphaFoldDB" id="R6U3M5"/>
<sequence length="198" mass="22419">MYHNVLADYVSAVLGKNAGMNMLVVAQDNDITELRVPVAPEHLVVVQSEGVRRQLFDAFYPQHVAAALRDRHCLRFVNGVIAVCKLRKLSVTDIEIKAVIHHPAGKKLLVNKNIKIIAALTYYPALRNDGLFPVYREIAQRYVLASVKGKRLKMPVEYEFRAVPVDYNVSPVFYEEGDGLFRLRYVGVRLRILALYPG</sequence>
<name>R6U3M5_9BACT</name>
<comment type="caution">
    <text evidence="1">The sequence shown here is derived from an EMBL/GenBank/DDBJ whole genome shotgun (WGS) entry which is preliminary data.</text>
</comment>
<accession>R6U3M5</accession>
<organism evidence="1 2">
    <name type="scientific">Candidatus Colimorpha enterica</name>
    <dbReference type="NCBI Taxonomy" id="3083063"/>
    <lineage>
        <taxon>Bacteria</taxon>
        <taxon>Pseudomonadati</taxon>
        <taxon>Bacteroidota</taxon>
        <taxon>Bacteroidia</taxon>
        <taxon>Bacteroidales</taxon>
        <taxon>Candidatus Colimorpha</taxon>
    </lineage>
</organism>
<dbReference type="EMBL" id="CBFW010000242">
    <property type="protein sequence ID" value="CDC74691.1"/>
    <property type="molecule type" value="Genomic_DNA"/>
</dbReference>